<dbReference type="SMART" id="SM00355">
    <property type="entry name" value="ZnF_C2H2"/>
    <property type="match status" value="5"/>
</dbReference>
<evidence type="ECO:0000256" key="3">
    <source>
        <dbReference type="ARBA" id="ARBA00022723"/>
    </source>
</evidence>
<sequence>MLFLLMESTLNCLSVNGEEDCGGAKCTRNPDINFYGDDSNSSEMKMIENKDDQDGNICDCQLKSLSDSEPETEDSEQEWNESESSESDVKAVNKSFSCPECGKRIFHKGSLYKHVRVSSPSAKSSSSCWCNEKSVGVEQNVDLCKKAQAELSFSCDHCGFSFNDKSKINCHTRGHAGQKPFACDVCGQRFSENSNLNVQFYTKQKTFMCDVCGKGFNCMPHLIVHMRGHTGQKPFSCECCGQRFSQKSVLISHMRVHTGQKPFVCELCGQRFSQTSSLNRHVRVHTGQKPFDWFLLVQLNVHILDFSFVPLVAVLSPRSILDLECDFHQALCDGAVKKLKHWPNLNTRTAPCGLQQSALRESAQ</sequence>
<accession>A0A8C6M665</accession>
<dbReference type="Pfam" id="PF00096">
    <property type="entry name" value="zf-C2H2"/>
    <property type="match status" value="3"/>
</dbReference>
<dbReference type="InterPro" id="IPR036236">
    <property type="entry name" value="Znf_C2H2_sf"/>
</dbReference>
<feature type="domain" description="C2H2-type" evidence="14">
    <location>
        <begin position="235"/>
        <end position="262"/>
    </location>
</feature>
<comment type="similarity">
    <text evidence="2">Belongs to the krueppel C2H2-type zinc-finger protein family.</text>
</comment>
<keyword evidence="7" id="KW-0805">Transcription regulation</keyword>
<dbReference type="GO" id="GO:0005634">
    <property type="term" value="C:nucleus"/>
    <property type="evidence" value="ECO:0007669"/>
    <property type="project" value="UniProtKB-SubCell"/>
</dbReference>
<keyword evidence="3" id="KW-0479">Metal-binding</keyword>
<dbReference type="FunFam" id="3.30.160.60:FF:000100">
    <property type="entry name" value="Zinc finger 45-like"/>
    <property type="match status" value="2"/>
</dbReference>
<dbReference type="SUPFAM" id="SSF57667">
    <property type="entry name" value="beta-beta-alpha zinc fingers"/>
    <property type="match status" value="3"/>
</dbReference>
<organism evidence="15 16">
    <name type="scientific">Nothobranchius furzeri</name>
    <name type="common">Turquoise killifish</name>
    <dbReference type="NCBI Taxonomy" id="105023"/>
    <lineage>
        <taxon>Eukaryota</taxon>
        <taxon>Metazoa</taxon>
        <taxon>Chordata</taxon>
        <taxon>Craniata</taxon>
        <taxon>Vertebrata</taxon>
        <taxon>Euteleostomi</taxon>
        <taxon>Actinopterygii</taxon>
        <taxon>Neopterygii</taxon>
        <taxon>Teleostei</taxon>
        <taxon>Neoteleostei</taxon>
        <taxon>Acanthomorphata</taxon>
        <taxon>Ovalentaria</taxon>
        <taxon>Atherinomorphae</taxon>
        <taxon>Cyprinodontiformes</taxon>
        <taxon>Nothobranchiidae</taxon>
        <taxon>Nothobranchius</taxon>
    </lineage>
</organism>
<dbReference type="PROSITE" id="PS00028">
    <property type="entry name" value="ZINC_FINGER_C2H2_1"/>
    <property type="match status" value="4"/>
</dbReference>
<dbReference type="Ensembl" id="ENSNFUT00015028895.1">
    <property type="protein sequence ID" value="ENSNFUP00015027662.1"/>
    <property type="gene ID" value="ENSNFUG00015013381.1"/>
</dbReference>
<comment type="subcellular location">
    <subcellularLocation>
        <location evidence="1">Nucleus</location>
    </subcellularLocation>
</comment>
<dbReference type="PANTHER" id="PTHR24384">
    <property type="entry name" value="FINGER PUTATIVE TRANSCRIPTION FACTOR FAMILY-RELATED"/>
    <property type="match status" value="1"/>
</dbReference>
<feature type="domain" description="C2H2-type" evidence="14">
    <location>
        <begin position="96"/>
        <end position="123"/>
    </location>
</feature>
<keyword evidence="4" id="KW-0677">Repeat</keyword>
<feature type="region of interest" description="Disordered" evidence="12">
    <location>
        <begin position="66"/>
        <end position="88"/>
    </location>
</feature>
<evidence type="ECO:0000256" key="5">
    <source>
        <dbReference type="ARBA" id="ARBA00022771"/>
    </source>
</evidence>
<dbReference type="GeneTree" id="ENSGT00950000182774"/>
<evidence type="ECO:0000256" key="9">
    <source>
        <dbReference type="ARBA" id="ARBA00023163"/>
    </source>
</evidence>
<dbReference type="Proteomes" id="UP000694548">
    <property type="component" value="Chromosome sgr12"/>
</dbReference>
<evidence type="ECO:0000256" key="12">
    <source>
        <dbReference type="SAM" id="MobiDB-lite"/>
    </source>
</evidence>
<dbReference type="GO" id="GO:0008270">
    <property type="term" value="F:zinc ion binding"/>
    <property type="evidence" value="ECO:0007669"/>
    <property type="project" value="UniProtKB-KW"/>
</dbReference>
<feature type="domain" description="C2H2-type" evidence="14">
    <location>
        <begin position="263"/>
        <end position="290"/>
    </location>
</feature>
<evidence type="ECO:0000256" key="11">
    <source>
        <dbReference type="PROSITE-ProRule" id="PRU00042"/>
    </source>
</evidence>
<evidence type="ECO:0000256" key="6">
    <source>
        <dbReference type="ARBA" id="ARBA00022833"/>
    </source>
</evidence>
<evidence type="ECO:0000256" key="13">
    <source>
        <dbReference type="SAM" id="SignalP"/>
    </source>
</evidence>
<keyword evidence="13" id="KW-0732">Signal</keyword>
<dbReference type="InterPro" id="IPR050752">
    <property type="entry name" value="C2H2-ZF_domain"/>
</dbReference>
<evidence type="ECO:0000259" key="14">
    <source>
        <dbReference type="PROSITE" id="PS50157"/>
    </source>
</evidence>
<feature type="compositionally biased region" description="Acidic residues" evidence="12">
    <location>
        <begin position="68"/>
        <end position="86"/>
    </location>
</feature>
<keyword evidence="8" id="KW-0238">DNA-binding</keyword>
<reference evidence="15" key="1">
    <citation type="submission" date="2014-08" db="EMBL/GenBank/DDBJ databases">
        <authorList>
            <person name="Senf B."/>
            <person name="Petzold A."/>
            <person name="Downie B.R."/>
            <person name="Koch P."/>
            <person name="Platzer M."/>
        </authorList>
    </citation>
    <scope>NUCLEOTIDE SEQUENCE [LARGE SCALE GENOMIC DNA]</scope>
    <source>
        <strain evidence="15">GRZ</strain>
    </source>
</reference>
<evidence type="ECO:0000256" key="2">
    <source>
        <dbReference type="ARBA" id="ARBA00006991"/>
    </source>
</evidence>
<evidence type="ECO:0000256" key="1">
    <source>
        <dbReference type="ARBA" id="ARBA00004123"/>
    </source>
</evidence>
<feature type="signal peptide" evidence="13">
    <location>
        <begin position="1"/>
        <end position="17"/>
    </location>
</feature>
<evidence type="ECO:0000313" key="16">
    <source>
        <dbReference type="Proteomes" id="UP000694548"/>
    </source>
</evidence>
<keyword evidence="10" id="KW-0539">Nucleus</keyword>
<dbReference type="PANTHER" id="PTHR24384:SF189">
    <property type="entry name" value="C2H2-TYPE DOMAIN-CONTAINING PROTEIN-RELATED"/>
    <property type="match status" value="1"/>
</dbReference>
<feature type="domain" description="C2H2-type" evidence="14">
    <location>
        <begin position="153"/>
        <end position="180"/>
    </location>
</feature>
<name>A0A8C6M665_NOTFU</name>
<dbReference type="AlphaFoldDB" id="A0A8C6M665"/>
<evidence type="ECO:0000256" key="7">
    <source>
        <dbReference type="ARBA" id="ARBA00023015"/>
    </source>
</evidence>
<keyword evidence="5 11" id="KW-0863">Zinc-finger</keyword>
<evidence type="ECO:0000256" key="4">
    <source>
        <dbReference type="ARBA" id="ARBA00022737"/>
    </source>
</evidence>
<dbReference type="InterPro" id="IPR013087">
    <property type="entry name" value="Znf_C2H2_type"/>
</dbReference>
<dbReference type="FunFam" id="3.30.160.60:FF:002343">
    <property type="entry name" value="Zinc finger protein 33A"/>
    <property type="match status" value="1"/>
</dbReference>
<keyword evidence="16" id="KW-1185">Reference proteome</keyword>
<feature type="domain" description="C2H2-type" evidence="14">
    <location>
        <begin position="207"/>
        <end position="234"/>
    </location>
</feature>
<reference evidence="15" key="3">
    <citation type="submission" date="2025-09" db="UniProtKB">
        <authorList>
            <consortium name="Ensembl"/>
        </authorList>
    </citation>
    <scope>IDENTIFICATION</scope>
</reference>
<feature type="chain" id="PRO_5034281226" description="C2H2-type domain-containing protein" evidence="13">
    <location>
        <begin position="18"/>
        <end position="364"/>
    </location>
</feature>
<keyword evidence="6" id="KW-0862">Zinc</keyword>
<evidence type="ECO:0000313" key="15">
    <source>
        <dbReference type="Ensembl" id="ENSNFUP00015027662.1"/>
    </source>
</evidence>
<dbReference type="Gene3D" id="3.30.160.60">
    <property type="entry name" value="Classic Zinc Finger"/>
    <property type="match status" value="5"/>
</dbReference>
<protein>
    <recommendedName>
        <fullName evidence="14">C2H2-type domain-containing protein</fullName>
    </recommendedName>
</protein>
<evidence type="ECO:0000256" key="10">
    <source>
        <dbReference type="ARBA" id="ARBA00023242"/>
    </source>
</evidence>
<dbReference type="GO" id="GO:0000978">
    <property type="term" value="F:RNA polymerase II cis-regulatory region sequence-specific DNA binding"/>
    <property type="evidence" value="ECO:0007669"/>
    <property type="project" value="TreeGrafter"/>
</dbReference>
<dbReference type="PROSITE" id="PS50157">
    <property type="entry name" value="ZINC_FINGER_C2H2_2"/>
    <property type="match status" value="5"/>
</dbReference>
<proteinExistence type="inferred from homology"/>
<evidence type="ECO:0000256" key="8">
    <source>
        <dbReference type="ARBA" id="ARBA00023125"/>
    </source>
</evidence>
<dbReference type="GO" id="GO:0000981">
    <property type="term" value="F:DNA-binding transcription factor activity, RNA polymerase II-specific"/>
    <property type="evidence" value="ECO:0007669"/>
    <property type="project" value="TreeGrafter"/>
</dbReference>
<keyword evidence="9" id="KW-0804">Transcription</keyword>
<reference evidence="15" key="2">
    <citation type="submission" date="2025-08" db="UniProtKB">
        <authorList>
            <consortium name="Ensembl"/>
        </authorList>
    </citation>
    <scope>IDENTIFICATION</scope>
</reference>
<dbReference type="FunFam" id="3.30.160.60:FF:000478">
    <property type="entry name" value="Zinc finger protein 133"/>
    <property type="match status" value="1"/>
</dbReference>
<dbReference type="FunFam" id="3.30.160.60:FF:001480">
    <property type="entry name" value="Si:cabz01071911.3"/>
    <property type="match status" value="1"/>
</dbReference>